<dbReference type="InterPro" id="IPR016024">
    <property type="entry name" value="ARM-type_fold"/>
</dbReference>
<dbReference type="SUPFAM" id="SSF48371">
    <property type="entry name" value="ARM repeat"/>
    <property type="match status" value="1"/>
</dbReference>
<dbReference type="PANTHER" id="PTHR15599:SF1">
    <property type="entry name" value="RADIAL SPOKE HEAD 14 HOMOLOG"/>
    <property type="match status" value="1"/>
</dbReference>
<dbReference type="PANTHER" id="PTHR15599">
    <property type="entry name" value="RTDR1"/>
    <property type="match status" value="1"/>
</dbReference>
<evidence type="ECO:0000313" key="2">
    <source>
        <dbReference type="Proteomes" id="UP000008064"/>
    </source>
</evidence>
<dbReference type="InterPro" id="IPR011989">
    <property type="entry name" value="ARM-like"/>
</dbReference>
<dbReference type="GeneID" id="18819842"/>
<proteinExistence type="predicted"/>
<evidence type="ECO:0000313" key="1">
    <source>
        <dbReference type="EMBL" id="EGO24125.1"/>
    </source>
</evidence>
<protein>
    <recommendedName>
        <fullName evidence="3">Condensin complex subunit 1 C-terminal domain-containing protein</fullName>
    </recommendedName>
</protein>
<dbReference type="HOGENOM" id="CLU_696694_0_0_1"/>
<dbReference type="KEGG" id="sla:SERLADRAFT_470903"/>
<name>F8P058_SERL9</name>
<gene>
    <name evidence="1" type="ORF">SERLADRAFT_470903</name>
</gene>
<sequence>MLNDTASDVRVAAAKGFVALAKHDECRSKMIEFGCADSLRRMLCDIKSVPDETFFDIVAELVKYEEIRNMMLESHSSEKLKESHLLDKLKDMLRVGTYDSNARLVSAKGFKIFAEYDNCQSKMIEIDLMKLLQSMLHSTESRVTSLEIVTEFAKHAILRKKMLESNFLKDLQDIFSLRKSKVDSYSSISDIDNDSNVRVMSTKAITVFAKYDECQGEIIRIDFLSCLQKTFGHAEWTCRESAVEAVGEFAKYEILRRKMLESHFLEDLKNMIHDESLPVRLASVNAIAIFASHDDQCDVITFGFVDYLYQMFNGSNWKSRQISLNAVAECAHHEKLRSKMLESHFLEYLRYLLGDSDCDVQLASAKAIVAFAKHDNSRRAMNEFSMLDLALQRLQM</sequence>
<dbReference type="AlphaFoldDB" id="F8P058"/>
<dbReference type="InterPro" id="IPR042856">
    <property type="entry name" value="RSP14"/>
</dbReference>
<dbReference type="Proteomes" id="UP000008064">
    <property type="component" value="Unassembled WGS sequence"/>
</dbReference>
<dbReference type="RefSeq" id="XP_007319887.1">
    <property type="nucleotide sequence ID" value="XM_007319825.1"/>
</dbReference>
<dbReference type="EMBL" id="GL945435">
    <property type="protein sequence ID" value="EGO24125.1"/>
    <property type="molecule type" value="Genomic_DNA"/>
</dbReference>
<dbReference type="Gene3D" id="1.25.10.10">
    <property type="entry name" value="Leucine-rich Repeat Variant"/>
    <property type="match status" value="2"/>
</dbReference>
<evidence type="ECO:0008006" key="3">
    <source>
        <dbReference type="Google" id="ProtNLM"/>
    </source>
</evidence>
<organism evidence="2">
    <name type="scientific">Serpula lacrymans var. lacrymans (strain S7.9)</name>
    <name type="common">Dry rot fungus</name>
    <dbReference type="NCBI Taxonomy" id="578457"/>
    <lineage>
        <taxon>Eukaryota</taxon>
        <taxon>Fungi</taxon>
        <taxon>Dikarya</taxon>
        <taxon>Basidiomycota</taxon>
        <taxon>Agaricomycotina</taxon>
        <taxon>Agaricomycetes</taxon>
        <taxon>Agaricomycetidae</taxon>
        <taxon>Boletales</taxon>
        <taxon>Coniophorineae</taxon>
        <taxon>Serpulaceae</taxon>
        <taxon>Serpula</taxon>
    </lineage>
</organism>
<accession>F8P058</accession>
<reference evidence="2" key="1">
    <citation type="journal article" date="2011" name="Science">
        <title>The plant cell wall-decomposing machinery underlies the functional diversity of forest fungi.</title>
        <authorList>
            <person name="Eastwood D.C."/>
            <person name="Floudas D."/>
            <person name="Binder M."/>
            <person name="Majcherczyk A."/>
            <person name="Schneider P."/>
            <person name="Aerts A."/>
            <person name="Asiegbu F.O."/>
            <person name="Baker S.E."/>
            <person name="Barry K."/>
            <person name="Bendiksby M."/>
            <person name="Blumentritt M."/>
            <person name="Coutinho P.M."/>
            <person name="Cullen D."/>
            <person name="de Vries R.P."/>
            <person name="Gathman A."/>
            <person name="Goodell B."/>
            <person name="Henrissat B."/>
            <person name="Ihrmark K."/>
            <person name="Kauserud H."/>
            <person name="Kohler A."/>
            <person name="LaButti K."/>
            <person name="Lapidus A."/>
            <person name="Lavin J.L."/>
            <person name="Lee Y.-H."/>
            <person name="Lindquist E."/>
            <person name="Lilly W."/>
            <person name="Lucas S."/>
            <person name="Morin E."/>
            <person name="Murat C."/>
            <person name="Oguiza J.A."/>
            <person name="Park J."/>
            <person name="Pisabarro A.G."/>
            <person name="Riley R."/>
            <person name="Rosling A."/>
            <person name="Salamov A."/>
            <person name="Schmidt O."/>
            <person name="Schmutz J."/>
            <person name="Skrede I."/>
            <person name="Stenlid J."/>
            <person name="Wiebenga A."/>
            <person name="Xie X."/>
            <person name="Kuees U."/>
            <person name="Hibbett D.S."/>
            <person name="Hoffmeister D."/>
            <person name="Hoegberg N."/>
            <person name="Martin F."/>
            <person name="Grigoriev I.V."/>
            <person name="Watkinson S.C."/>
        </authorList>
    </citation>
    <scope>NUCLEOTIDE SEQUENCE [LARGE SCALE GENOMIC DNA]</scope>
    <source>
        <strain evidence="2">S7.9</strain>
    </source>
</reference>
<dbReference type="OrthoDB" id="3136213at2759"/>